<evidence type="ECO:0000313" key="15">
    <source>
        <dbReference type="Proteomes" id="UP000249046"/>
    </source>
</evidence>
<keyword evidence="5 10" id="KW-0547">Nucleotide-binding</keyword>
<evidence type="ECO:0000256" key="5">
    <source>
        <dbReference type="ARBA" id="ARBA00022741"/>
    </source>
</evidence>
<accession>A0A2W5KK84</accession>
<dbReference type="NCBIfam" id="NF032898">
    <property type="entry name" value="APH_3p_II"/>
    <property type="match status" value="1"/>
</dbReference>
<sequence>MPRWPARWRASLAGYEAERQTIGCSDAATFRLSAPGRETRFVKTERAGPFADPREEAARLPWLGAAGIPCAGVIDTVFGSRRDWLLLSALPGRDLASAGLAPADVVRIAADALRALHRLDPATCPFDQRVERRLDAAEARLHAGKVDAADFDDDHRELAPAALLARLRAARPAVEDLVVTHGDACLPNLIVEAGRFSGFIDCARLGVADRHQDLALAARDIASRFGAEWVAPFLDRYGIAADPGRLGFYRALDEFF</sequence>
<evidence type="ECO:0000256" key="7">
    <source>
        <dbReference type="ARBA" id="ARBA00022840"/>
    </source>
</evidence>
<dbReference type="NCBIfam" id="NF033068">
    <property type="entry name" value="APH_3p"/>
    <property type="match status" value="1"/>
</dbReference>
<dbReference type="Proteomes" id="UP000249046">
    <property type="component" value="Unassembled WGS sequence"/>
</dbReference>
<keyword evidence="12" id="KW-0479">Metal-binding</keyword>
<feature type="binding site" evidence="12">
    <location>
        <position position="188"/>
    </location>
    <ligand>
        <name>Mg(2+)</name>
        <dbReference type="ChEBI" id="CHEBI:18420"/>
    </ligand>
</feature>
<evidence type="ECO:0000256" key="11">
    <source>
        <dbReference type="PIRSR" id="PIRSR000706-1"/>
    </source>
</evidence>
<name>A0A2W5KK84_9GAMM</name>
<feature type="active site" description="Proton acceptor" evidence="11">
    <location>
        <position position="183"/>
    </location>
</feature>
<dbReference type="AlphaFoldDB" id="A0A2W5KK84"/>
<organism evidence="14 15">
    <name type="scientific">Rhodanobacter denitrificans</name>
    <dbReference type="NCBI Taxonomy" id="666685"/>
    <lineage>
        <taxon>Bacteria</taxon>
        <taxon>Pseudomonadati</taxon>
        <taxon>Pseudomonadota</taxon>
        <taxon>Gammaproteobacteria</taxon>
        <taxon>Lysobacterales</taxon>
        <taxon>Rhodanobacteraceae</taxon>
        <taxon>Rhodanobacter</taxon>
    </lineage>
</organism>
<evidence type="ECO:0000313" key="14">
    <source>
        <dbReference type="EMBL" id="PZQ17451.1"/>
    </source>
</evidence>
<dbReference type="GO" id="GO:0046872">
    <property type="term" value="F:metal ion binding"/>
    <property type="evidence" value="ECO:0007669"/>
    <property type="project" value="UniProtKB-KW"/>
</dbReference>
<dbReference type="GO" id="GO:0008910">
    <property type="term" value="F:kanamycin kinase activity"/>
    <property type="evidence" value="ECO:0007669"/>
    <property type="project" value="UniProtKB-EC"/>
</dbReference>
<dbReference type="SUPFAM" id="SSF56112">
    <property type="entry name" value="Protein kinase-like (PK-like)"/>
    <property type="match status" value="1"/>
</dbReference>
<keyword evidence="12" id="KW-0460">Magnesium</keyword>
<keyword evidence="8 10" id="KW-0046">Antibiotic resistance</keyword>
<dbReference type="InterPro" id="IPR011009">
    <property type="entry name" value="Kinase-like_dom_sf"/>
</dbReference>
<evidence type="ECO:0000256" key="6">
    <source>
        <dbReference type="ARBA" id="ARBA00022777"/>
    </source>
</evidence>
<dbReference type="InterPro" id="IPR002575">
    <property type="entry name" value="Aminoglycoside_PTrfase"/>
</dbReference>
<evidence type="ECO:0000256" key="9">
    <source>
        <dbReference type="ARBA" id="ARBA00048925"/>
    </source>
</evidence>
<dbReference type="EC" id="2.7.1.95" evidence="2"/>
<proteinExistence type="inferred from homology"/>
<evidence type="ECO:0000256" key="12">
    <source>
        <dbReference type="PIRSR" id="PIRSR000706-2"/>
    </source>
</evidence>
<comment type="catalytic activity">
    <reaction evidence="9">
        <text>kanamycin A + ATP = kanamycin 3'-phosphate + ADP + H(+)</text>
        <dbReference type="Rhea" id="RHEA:24256"/>
        <dbReference type="ChEBI" id="CHEBI:15378"/>
        <dbReference type="ChEBI" id="CHEBI:30616"/>
        <dbReference type="ChEBI" id="CHEBI:57909"/>
        <dbReference type="ChEBI" id="CHEBI:58214"/>
        <dbReference type="ChEBI" id="CHEBI:456216"/>
        <dbReference type="EC" id="2.7.1.95"/>
    </reaction>
</comment>
<dbReference type="CDD" id="cd05150">
    <property type="entry name" value="APH"/>
    <property type="match status" value="1"/>
</dbReference>
<feature type="binding site" evidence="12">
    <location>
        <position position="201"/>
    </location>
    <ligand>
        <name>Mg(2+)</name>
        <dbReference type="ChEBI" id="CHEBI:18420"/>
    </ligand>
</feature>
<evidence type="ECO:0000256" key="3">
    <source>
        <dbReference type="ARBA" id="ARBA00017903"/>
    </source>
</evidence>
<keyword evidence="6 10" id="KW-0418">Kinase</keyword>
<keyword evidence="4 10" id="KW-0808">Transferase</keyword>
<evidence type="ECO:0000259" key="13">
    <source>
        <dbReference type="Pfam" id="PF01636"/>
    </source>
</evidence>
<evidence type="ECO:0000256" key="4">
    <source>
        <dbReference type="ARBA" id="ARBA00022679"/>
    </source>
</evidence>
<reference evidence="14 15" key="1">
    <citation type="submission" date="2017-08" db="EMBL/GenBank/DDBJ databases">
        <title>Infants hospitalized years apart are colonized by the same room-sourced microbial strains.</title>
        <authorList>
            <person name="Brooks B."/>
            <person name="Olm M.R."/>
            <person name="Firek B.A."/>
            <person name="Baker R."/>
            <person name="Thomas B.C."/>
            <person name="Morowitz M.J."/>
            <person name="Banfield J.F."/>
        </authorList>
    </citation>
    <scope>NUCLEOTIDE SEQUENCE [LARGE SCALE GENOMIC DNA]</scope>
    <source>
        <strain evidence="14">S2_005_003_R2_42</strain>
    </source>
</reference>
<protein>
    <recommendedName>
        <fullName evidence="3">Aminoglycoside 3'-phosphotransferase</fullName>
        <ecNumber evidence="2">2.7.1.95</ecNumber>
    </recommendedName>
</protein>
<dbReference type="Gene3D" id="3.90.1200.10">
    <property type="match status" value="1"/>
</dbReference>
<dbReference type="EMBL" id="QFPO01000004">
    <property type="protein sequence ID" value="PZQ17451.1"/>
    <property type="molecule type" value="Genomic_DNA"/>
</dbReference>
<comment type="similarity">
    <text evidence="1 10">Belongs to the aminoglycoside phosphotransferase family.</text>
</comment>
<dbReference type="Pfam" id="PF01636">
    <property type="entry name" value="APH"/>
    <property type="match status" value="1"/>
</dbReference>
<comment type="caution">
    <text evidence="14">The sequence shown here is derived from an EMBL/GenBank/DDBJ whole genome shotgun (WGS) entry which is preliminary data.</text>
</comment>
<evidence type="ECO:0000256" key="2">
    <source>
        <dbReference type="ARBA" id="ARBA00012193"/>
    </source>
</evidence>
<feature type="domain" description="Aminoglycoside phosphotransferase" evidence="13">
    <location>
        <begin position="26"/>
        <end position="248"/>
    </location>
</feature>
<dbReference type="GO" id="GO:0005524">
    <property type="term" value="F:ATP binding"/>
    <property type="evidence" value="ECO:0007669"/>
    <property type="project" value="UniProtKB-KW"/>
</dbReference>
<evidence type="ECO:0000256" key="1">
    <source>
        <dbReference type="ARBA" id="ARBA00006219"/>
    </source>
</evidence>
<evidence type="ECO:0000256" key="8">
    <source>
        <dbReference type="ARBA" id="ARBA00023251"/>
    </source>
</evidence>
<gene>
    <name evidence="14" type="primary">aph(3')-II</name>
    <name evidence="14" type="ORF">DI564_06430</name>
</gene>
<dbReference type="GO" id="GO:0046677">
    <property type="term" value="P:response to antibiotic"/>
    <property type="evidence" value="ECO:0007669"/>
    <property type="project" value="UniProtKB-KW"/>
</dbReference>
<dbReference type="PIRSF" id="PIRSF000706">
    <property type="entry name" value="Kanamycin_kin"/>
    <property type="match status" value="1"/>
</dbReference>
<evidence type="ECO:0000256" key="10">
    <source>
        <dbReference type="PIRNR" id="PIRNR000706"/>
    </source>
</evidence>
<keyword evidence="7 10" id="KW-0067">ATP-binding</keyword>
<dbReference type="InterPro" id="IPR024165">
    <property type="entry name" value="Kan/Strep_kinase"/>
</dbReference>
<dbReference type="Gene3D" id="3.30.200.20">
    <property type="entry name" value="Phosphorylase Kinase, domain 1"/>
    <property type="match status" value="1"/>
</dbReference>